<comment type="domain">
    <text evidence="8">The cytosolic domain interacts with sigma factor SigK.</text>
</comment>
<dbReference type="EMBL" id="AP022605">
    <property type="protein sequence ID" value="BBZ08915.1"/>
    <property type="molecule type" value="Genomic_DNA"/>
</dbReference>
<evidence type="ECO:0000259" key="10">
    <source>
        <dbReference type="Pfam" id="PF10099"/>
    </source>
</evidence>
<protein>
    <recommendedName>
        <fullName evidence="8">Anti-sigma-K factor RskA</fullName>
    </recommendedName>
    <alternativeName>
        <fullName evidence="8">Sigma-K anti-sigma factor RskA</fullName>
    </alternativeName>
</protein>
<evidence type="ECO:0000313" key="15">
    <source>
        <dbReference type="Proteomes" id="UP000467201"/>
    </source>
</evidence>
<dbReference type="GO" id="GO:0006417">
    <property type="term" value="P:regulation of translation"/>
    <property type="evidence" value="ECO:0007669"/>
    <property type="project" value="TreeGrafter"/>
</dbReference>
<reference evidence="12 15" key="2">
    <citation type="journal article" date="2019" name="Emerg. Microbes Infect.">
        <title>Comprehensive subspecies identification of 175 nontuberculous mycobacteria species based on 7547 genomic profiles.</title>
        <authorList>
            <person name="Matsumoto Y."/>
            <person name="Kinjo T."/>
            <person name="Motooka D."/>
            <person name="Nabeya D."/>
            <person name="Jung N."/>
            <person name="Uechi K."/>
            <person name="Horii T."/>
            <person name="Iida T."/>
            <person name="Fujita J."/>
            <person name="Nakamura S."/>
        </authorList>
    </citation>
    <scope>NUCLEOTIDE SEQUENCE [LARGE SCALE GENOMIC DNA]</scope>
    <source>
        <strain evidence="12 15">JCM 12405</strain>
    </source>
</reference>
<comment type="similarity">
    <text evidence="8">Belongs to the anti-sigma-K factor family.</text>
</comment>
<dbReference type="Pfam" id="PF22618">
    <property type="entry name" value="RskA_N"/>
    <property type="match status" value="1"/>
</dbReference>
<sequence>MTEPNNTDLLNLAAPYALHAVSIDERNDIERWLTTVPPEVADAFTHEVRSVQETMAALSASTATEPPAHLRDSVLAMVADDPVRDLAGTRRRPAGEARWRTALLAAAAVAVVGLGALGVGLALRPSVSPTTADQVFAAPDVQTVSGPIPGGGTATVVFSKERDAGVLVMNDVPPPKPGTVYQMWLVGSDGPHSAGTMDDEAISPSTTAVLSDIEASQALAFTVEPPGGSQWPTSPAFAELPLT</sequence>
<evidence type="ECO:0000256" key="9">
    <source>
        <dbReference type="SAM" id="MobiDB-lite"/>
    </source>
</evidence>
<dbReference type="GO" id="GO:0016989">
    <property type="term" value="F:sigma factor antagonist activity"/>
    <property type="evidence" value="ECO:0007669"/>
    <property type="project" value="TreeGrafter"/>
</dbReference>
<evidence type="ECO:0000256" key="7">
    <source>
        <dbReference type="ARBA" id="ARBA00023163"/>
    </source>
</evidence>
<dbReference type="AlphaFoldDB" id="A0A1X1TJ97"/>
<dbReference type="PANTHER" id="PTHR37461">
    <property type="entry name" value="ANTI-SIGMA-K FACTOR RSKA"/>
    <property type="match status" value="1"/>
</dbReference>
<evidence type="ECO:0000256" key="1">
    <source>
        <dbReference type="ARBA" id="ARBA00004162"/>
    </source>
</evidence>
<dbReference type="InterPro" id="IPR051474">
    <property type="entry name" value="Anti-sigma-K/W_factor"/>
</dbReference>
<dbReference type="GO" id="GO:0005886">
    <property type="term" value="C:plasma membrane"/>
    <property type="evidence" value="ECO:0007669"/>
    <property type="project" value="UniProtKB-SubCell"/>
</dbReference>
<keyword evidence="7 8" id="KW-0804">Transcription</keyword>
<evidence type="ECO:0000256" key="8">
    <source>
        <dbReference type="RuleBase" id="RU363049"/>
    </source>
</evidence>
<organism evidence="13 14">
    <name type="scientific">Mycolicibacterium doricum</name>
    <dbReference type="NCBI Taxonomy" id="126673"/>
    <lineage>
        <taxon>Bacteria</taxon>
        <taxon>Bacillati</taxon>
        <taxon>Actinomycetota</taxon>
        <taxon>Actinomycetes</taxon>
        <taxon>Mycobacteriales</taxon>
        <taxon>Mycobacteriaceae</taxon>
        <taxon>Mycolicibacterium</taxon>
    </lineage>
</organism>
<reference evidence="13 14" key="1">
    <citation type="submission" date="2016-01" db="EMBL/GenBank/DDBJ databases">
        <title>The new phylogeny of the genus Mycobacterium.</title>
        <authorList>
            <person name="Tarcisio F."/>
            <person name="Conor M."/>
            <person name="Antonella G."/>
            <person name="Elisabetta G."/>
            <person name="Giulia F.S."/>
            <person name="Sara T."/>
            <person name="Anna F."/>
            <person name="Clotilde B."/>
            <person name="Roberto B."/>
            <person name="Veronica D.S."/>
            <person name="Fabio R."/>
            <person name="Monica P."/>
            <person name="Olivier J."/>
            <person name="Enrico T."/>
            <person name="Nicola S."/>
        </authorList>
    </citation>
    <scope>NUCLEOTIDE SEQUENCE [LARGE SCALE GENOMIC DNA]</scope>
    <source>
        <strain evidence="13 14">DSM 44339</strain>
    </source>
</reference>
<dbReference type="Pfam" id="PF10099">
    <property type="entry name" value="RskA_C"/>
    <property type="match status" value="1"/>
</dbReference>
<keyword evidence="2 8" id="KW-1003">Cell membrane</keyword>
<proteinExistence type="inferred from homology"/>
<keyword evidence="14" id="KW-1185">Reference proteome</keyword>
<dbReference type="EMBL" id="LQOS01000011">
    <property type="protein sequence ID" value="ORV44655.1"/>
    <property type="molecule type" value="Genomic_DNA"/>
</dbReference>
<reference evidence="12" key="3">
    <citation type="submission" date="2020-02" db="EMBL/GenBank/DDBJ databases">
        <authorList>
            <person name="Matsumoto Y."/>
            <person name="Motooka D."/>
            <person name="Nakamura S."/>
        </authorList>
    </citation>
    <scope>NUCLEOTIDE SEQUENCE</scope>
    <source>
        <strain evidence="12">JCM 12405</strain>
    </source>
</reference>
<evidence type="ECO:0000313" key="12">
    <source>
        <dbReference type="EMBL" id="BBZ08915.1"/>
    </source>
</evidence>
<evidence type="ECO:0000256" key="4">
    <source>
        <dbReference type="ARBA" id="ARBA00022989"/>
    </source>
</evidence>
<keyword evidence="4 8" id="KW-1133">Transmembrane helix</keyword>
<feature type="transmembrane region" description="Helical" evidence="8">
    <location>
        <begin position="101"/>
        <end position="123"/>
    </location>
</feature>
<dbReference type="Proteomes" id="UP000467201">
    <property type="component" value="Chromosome"/>
</dbReference>
<keyword evidence="5 8" id="KW-0805">Transcription regulation</keyword>
<dbReference type="InterPro" id="IPR053877">
    <property type="entry name" value="RskA_N"/>
</dbReference>
<dbReference type="Proteomes" id="UP000193564">
    <property type="component" value="Unassembled WGS sequence"/>
</dbReference>
<comment type="function">
    <text evidence="8">An anti-sigma factor for extracytoplasmic function (ECF) sigma factor SigK. ECF sigma factors are held in an inactive form by an anti-sigma factor until released by regulated intramembrane proteolysis (RIP). RIP occurs when an extracytoplasmic signal triggers a concerted proteolytic cascade to transmit information and elicit cellular responses. The membrane-spanning regulatory substrate protein is first cut extracytoplasmically (site-1 protease, S1P), then within the membrane itself (site-2 protease, S2P, Rip1), while cytoplasmic proteases finish degrading the regulatory protein, liberating the sigma factor.</text>
</comment>
<gene>
    <name evidence="8 12" type="primary">rskA</name>
    <name evidence="13" type="ORF">AWC01_02765</name>
    <name evidence="12" type="ORF">MDOR_30840</name>
</gene>
<dbReference type="KEGG" id="mdr:MDOR_30840"/>
<dbReference type="PANTHER" id="PTHR37461:SF1">
    <property type="entry name" value="ANTI-SIGMA-K FACTOR RSKA"/>
    <property type="match status" value="1"/>
</dbReference>
<evidence type="ECO:0000313" key="14">
    <source>
        <dbReference type="Proteomes" id="UP000193564"/>
    </source>
</evidence>
<evidence type="ECO:0000313" key="13">
    <source>
        <dbReference type="EMBL" id="ORV44655.1"/>
    </source>
</evidence>
<dbReference type="OrthoDB" id="153510at2"/>
<evidence type="ECO:0000256" key="6">
    <source>
        <dbReference type="ARBA" id="ARBA00023136"/>
    </source>
</evidence>
<evidence type="ECO:0000259" key="11">
    <source>
        <dbReference type="Pfam" id="PF22618"/>
    </source>
</evidence>
<comment type="subcellular location">
    <subcellularLocation>
        <location evidence="1 8">Cell membrane</location>
        <topology evidence="1 8">Single-pass membrane protein</topology>
    </subcellularLocation>
</comment>
<dbReference type="STRING" id="126673.AWC01_02765"/>
<dbReference type="RefSeq" id="WP_085187980.1">
    <property type="nucleotide sequence ID" value="NZ_AP022605.1"/>
</dbReference>
<dbReference type="InterPro" id="IPR041916">
    <property type="entry name" value="Anti_sigma_zinc_sf"/>
</dbReference>
<dbReference type="InterPro" id="IPR018764">
    <property type="entry name" value="RskA_C"/>
</dbReference>
<evidence type="ECO:0000256" key="5">
    <source>
        <dbReference type="ARBA" id="ARBA00023015"/>
    </source>
</evidence>
<accession>A0A1X1TJ97</accession>
<feature type="region of interest" description="Disordered" evidence="9">
    <location>
        <begin position="224"/>
        <end position="243"/>
    </location>
</feature>
<keyword evidence="3 8" id="KW-0812">Transmembrane</keyword>
<keyword evidence="6 8" id="KW-0472">Membrane</keyword>
<feature type="domain" description="Anti-sigma K factor RskA C-terminal" evidence="10">
    <location>
        <begin position="104"/>
        <end position="235"/>
    </location>
</feature>
<evidence type="ECO:0000256" key="3">
    <source>
        <dbReference type="ARBA" id="ARBA00022692"/>
    </source>
</evidence>
<feature type="domain" description="Anti-sigma-K factor RskA N-terminal" evidence="11">
    <location>
        <begin position="9"/>
        <end position="56"/>
    </location>
</feature>
<evidence type="ECO:0000256" key="2">
    <source>
        <dbReference type="ARBA" id="ARBA00022475"/>
    </source>
</evidence>
<name>A0A1X1TJ97_9MYCO</name>
<dbReference type="Gene3D" id="1.10.10.1320">
    <property type="entry name" value="Anti-sigma factor, zinc-finger domain"/>
    <property type="match status" value="1"/>
</dbReference>